<feature type="binding site" evidence="9">
    <location>
        <position position="42"/>
    </location>
    <ligand>
        <name>ATP</name>
        <dbReference type="ChEBI" id="CHEBI:30616"/>
    </ligand>
</feature>
<feature type="binding site" evidence="9">
    <location>
        <position position="61"/>
    </location>
    <ligand>
        <name>ATP</name>
        <dbReference type="ChEBI" id="CHEBI:30616"/>
    </ligand>
</feature>
<dbReference type="EMBL" id="CAXLJL010000156">
    <property type="protein sequence ID" value="CAL5133162.1"/>
    <property type="molecule type" value="Genomic_DNA"/>
</dbReference>
<evidence type="ECO:0000256" key="7">
    <source>
        <dbReference type="ARBA" id="ARBA00048679"/>
    </source>
</evidence>
<dbReference type="Gene3D" id="1.10.510.10">
    <property type="entry name" value="Transferase(Phosphotransferase) domain 1"/>
    <property type="match status" value="1"/>
</dbReference>
<proteinExistence type="inferred from homology"/>
<evidence type="ECO:0000256" key="12">
    <source>
        <dbReference type="RuleBase" id="RU000304"/>
    </source>
</evidence>
<feature type="active site" description="Proton acceptor" evidence="8">
    <location>
        <position position="155"/>
    </location>
</feature>
<feature type="binding site" evidence="11">
    <location>
        <position position="65"/>
    </location>
    <ligand>
        <name>ATP</name>
        <dbReference type="ChEBI" id="CHEBI:30616"/>
    </ligand>
</feature>
<dbReference type="PANTHER" id="PTHR24350">
    <property type="entry name" value="SERINE/THREONINE-PROTEIN KINASE IAL-RELATED"/>
    <property type="match status" value="1"/>
</dbReference>
<dbReference type="PIRSF" id="PIRSF000654">
    <property type="entry name" value="Integrin-linked_kinase"/>
    <property type="match status" value="1"/>
</dbReference>
<dbReference type="AlphaFoldDB" id="A0AAV2TCI9"/>
<feature type="binding site" evidence="9">
    <location>
        <position position="173"/>
    </location>
    <ligand>
        <name>ATP</name>
        <dbReference type="ChEBI" id="CHEBI:30616"/>
    </ligand>
</feature>
<evidence type="ECO:0000259" key="14">
    <source>
        <dbReference type="PROSITE" id="PS50011"/>
    </source>
</evidence>
<feature type="cross-link" description="Glycyl lysine isopeptide (Lys-Gly) (interchain with G-Cter in SUMO2)" evidence="10">
    <location>
        <position position="157"/>
    </location>
</feature>
<evidence type="ECO:0000256" key="1">
    <source>
        <dbReference type="ARBA" id="ARBA00022527"/>
    </source>
</evidence>
<name>A0AAV2TCI9_CALDB</name>
<comment type="catalytic activity">
    <reaction evidence="6 13">
        <text>L-threonyl-[protein] + ATP = O-phospho-L-threonyl-[protein] + ADP + H(+)</text>
        <dbReference type="Rhea" id="RHEA:46608"/>
        <dbReference type="Rhea" id="RHEA-COMP:11060"/>
        <dbReference type="Rhea" id="RHEA-COMP:11605"/>
        <dbReference type="ChEBI" id="CHEBI:15378"/>
        <dbReference type="ChEBI" id="CHEBI:30013"/>
        <dbReference type="ChEBI" id="CHEBI:30616"/>
        <dbReference type="ChEBI" id="CHEBI:61977"/>
        <dbReference type="ChEBI" id="CHEBI:456216"/>
        <dbReference type="EC" id="2.7.11.1"/>
    </reaction>
</comment>
<accession>A0AAV2TCI9</accession>
<evidence type="ECO:0000256" key="4">
    <source>
        <dbReference type="ARBA" id="ARBA00022777"/>
    </source>
</evidence>
<evidence type="ECO:0000313" key="16">
    <source>
        <dbReference type="Proteomes" id="UP001497525"/>
    </source>
</evidence>
<dbReference type="GO" id="GO:0005524">
    <property type="term" value="F:ATP binding"/>
    <property type="evidence" value="ECO:0007669"/>
    <property type="project" value="UniProtKB-UniRule"/>
</dbReference>
<protein>
    <recommendedName>
        <fullName evidence="13">Aurora kinase</fullName>
        <ecNumber evidence="13">2.7.11.1</ecNumber>
    </recommendedName>
</protein>
<comment type="catalytic activity">
    <reaction evidence="7 13">
        <text>L-seryl-[protein] + ATP = O-phospho-L-seryl-[protein] + ADP + H(+)</text>
        <dbReference type="Rhea" id="RHEA:17989"/>
        <dbReference type="Rhea" id="RHEA-COMP:9863"/>
        <dbReference type="Rhea" id="RHEA-COMP:11604"/>
        <dbReference type="ChEBI" id="CHEBI:15378"/>
        <dbReference type="ChEBI" id="CHEBI:29999"/>
        <dbReference type="ChEBI" id="CHEBI:30616"/>
        <dbReference type="ChEBI" id="CHEBI:83421"/>
        <dbReference type="ChEBI" id="CHEBI:456216"/>
        <dbReference type="EC" id="2.7.11.1"/>
    </reaction>
</comment>
<evidence type="ECO:0000256" key="10">
    <source>
        <dbReference type="PIRSR" id="PIRSR630616-3"/>
    </source>
</evidence>
<keyword evidence="5 9" id="KW-0067">ATP-binding</keyword>
<dbReference type="InterPro" id="IPR011009">
    <property type="entry name" value="Kinase-like_dom_sf"/>
</dbReference>
<keyword evidence="2 13" id="KW-0808">Transferase</keyword>
<dbReference type="FunFam" id="1.10.510.10:FF:000235">
    <property type="entry name" value="Serine/threonine-protein kinase ark1"/>
    <property type="match status" value="1"/>
</dbReference>
<dbReference type="SMART" id="SM00220">
    <property type="entry name" value="S_TKc"/>
    <property type="match status" value="1"/>
</dbReference>
<feature type="domain" description="Protein kinase" evidence="14">
    <location>
        <begin position="32"/>
        <end position="282"/>
    </location>
</feature>
<dbReference type="EC" id="2.7.11.1" evidence="13"/>
<dbReference type="PROSITE" id="PS00107">
    <property type="entry name" value="PROTEIN_KINASE_ATP"/>
    <property type="match status" value="1"/>
</dbReference>
<dbReference type="CDD" id="cd14007">
    <property type="entry name" value="STKc_Aurora"/>
    <property type="match status" value="1"/>
</dbReference>
<organism evidence="15 16">
    <name type="scientific">Calicophoron daubneyi</name>
    <name type="common">Rumen fluke</name>
    <name type="synonym">Paramphistomum daubneyi</name>
    <dbReference type="NCBI Taxonomy" id="300641"/>
    <lineage>
        <taxon>Eukaryota</taxon>
        <taxon>Metazoa</taxon>
        <taxon>Spiralia</taxon>
        <taxon>Lophotrochozoa</taxon>
        <taxon>Platyhelminthes</taxon>
        <taxon>Trematoda</taxon>
        <taxon>Digenea</taxon>
        <taxon>Plagiorchiida</taxon>
        <taxon>Pronocephalata</taxon>
        <taxon>Paramphistomoidea</taxon>
        <taxon>Paramphistomidae</taxon>
        <taxon>Calicophoron</taxon>
    </lineage>
</organism>
<dbReference type="Gene3D" id="3.30.200.20">
    <property type="entry name" value="Phosphorylase Kinase, domain 1"/>
    <property type="match status" value="1"/>
</dbReference>
<dbReference type="Proteomes" id="UP001497525">
    <property type="component" value="Unassembled WGS sequence"/>
</dbReference>
<dbReference type="InterPro" id="IPR030616">
    <property type="entry name" value="Aur-like"/>
</dbReference>
<evidence type="ECO:0000256" key="2">
    <source>
        <dbReference type="ARBA" id="ARBA00022679"/>
    </source>
</evidence>
<gene>
    <name evidence="15" type="ORF">CDAUBV1_LOCUS6435</name>
</gene>
<dbReference type="InterPro" id="IPR008271">
    <property type="entry name" value="Ser/Thr_kinase_AS"/>
</dbReference>
<dbReference type="PROSITE" id="PS50011">
    <property type="entry name" value="PROTEIN_KINASE_DOM"/>
    <property type="match status" value="1"/>
</dbReference>
<evidence type="ECO:0000256" key="5">
    <source>
        <dbReference type="ARBA" id="ARBA00022840"/>
    </source>
</evidence>
<evidence type="ECO:0000256" key="9">
    <source>
        <dbReference type="PIRSR" id="PIRSR630616-2"/>
    </source>
</evidence>
<dbReference type="InterPro" id="IPR017441">
    <property type="entry name" value="Protein_kinase_ATP_BS"/>
</dbReference>
<reference evidence="15" key="1">
    <citation type="submission" date="2024-06" db="EMBL/GenBank/DDBJ databases">
        <authorList>
            <person name="Liu X."/>
            <person name="Lenzi L."/>
            <person name="Haldenby T S."/>
            <person name="Uol C."/>
        </authorList>
    </citation>
    <scope>NUCLEOTIDE SEQUENCE</scope>
</reference>
<feature type="binding site" evidence="9">
    <location>
        <begin position="110"/>
        <end position="112"/>
    </location>
    <ligand>
        <name>ATP</name>
        <dbReference type="ChEBI" id="CHEBI:30616"/>
    </ligand>
</feature>
<comment type="caution">
    <text evidence="15">The sequence shown here is derived from an EMBL/GenBank/DDBJ whole genome shotgun (WGS) entry which is preliminary data.</text>
</comment>
<dbReference type="FunFam" id="3.30.200.20:FF:000042">
    <property type="entry name" value="Aurora kinase A"/>
    <property type="match status" value="1"/>
</dbReference>
<evidence type="ECO:0000256" key="13">
    <source>
        <dbReference type="RuleBase" id="RU367134"/>
    </source>
</evidence>
<evidence type="ECO:0000313" key="15">
    <source>
        <dbReference type="EMBL" id="CAL5133162.1"/>
    </source>
</evidence>
<evidence type="ECO:0000256" key="6">
    <source>
        <dbReference type="ARBA" id="ARBA00047899"/>
    </source>
</evidence>
<evidence type="ECO:0000256" key="3">
    <source>
        <dbReference type="ARBA" id="ARBA00022741"/>
    </source>
</evidence>
<keyword evidence="3 9" id="KW-0547">Nucleotide-binding</keyword>
<keyword evidence="4 13" id="KW-0418">Kinase</keyword>
<evidence type="ECO:0000256" key="11">
    <source>
        <dbReference type="PROSITE-ProRule" id="PRU10141"/>
    </source>
</evidence>
<dbReference type="GO" id="GO:0004674">
    <property type="term" value="F:protein serine/threonine kinase activity"/>
    <property type="evidence" value="ECO:0007669"/>
    <property type="project" value="UniProtKB-KW"/>
</dbReference>
<keyword evidence="1 12" id="KW-0723">Serine/threonine-protein kinase</keyword>
<sequence length="300" mass="35015">MDTQIACDTVDGHGQSELRQDQSPRLCTISDFSIGKQLGRGKFGTVFLARMRESRFVCAIKVIFKRQIVKHRLEHQVRREVEIMCHLKHPHILQLYSYFHDAKRIYLVLEYAYYGQMYSELRRLGRFSESRAATYVDQLCDALIYCHKMRVIHRDIKPENLLIGIDQELKLSDFGWSVHAPSLRRQTMCGTMDYLAPEMVTGAPHDERVDHWTVGILCYEMLCGHPPFEHEDSDETYVCIKNVKYTFPSVITPPARDLISKILQRRPEDRLSLENIRTHPWIARLASKTPTQTVRNRPTP</sequence>
<dbReference type="Pfam" id="PF00069">
    <property type="entry name" value="Pkinase"/>
    <property type="match status" value="1"/>
</dbReference>
<comment type="similarity">
    <text evidence="13">Belongs to the protein kinase superfamily. Ser/Thr protein kinase family. Aurora subfamily.</text>
</comment>
<evidence type="ECO:0000256" key="8">
    <source>
        <dbReference type="PIRSR" id="PIRSR630616-1"/>
    </source>
</evidence>
<dbReference type="SUPFAM" id="SSF56112">
    <property type="entry name" value="Protein kinase-like (PK-like)"/>
    <property type="match status" value="1"/>
</dbReference>
<dbReference type="PROSITE" id="PS00108">
    <property type="entry name" value="PROTEIN_KINASE_ST"/>
    <property type="match status" value="1"/>
</dbReference>
<feature type="binding site" evidence="9">
    <location>
        <begin position="159"/>
        <end position="160"/>
    </location>
    <ligand>
        <name>ATP</name>
        <dbReference type="ChEBI" id="CHEBI:30616"/>
    </ligand>
</feature>
<dbReference type="InterPro" id="IPR000719">
    <property type="entry name" value="Prot_kinase_dom"/>
</dbReference>